<dbReference type="InterPro" id="IPR014016">
    <property type="entry name" value="UvrD-like_ATP-bd"/>
</dbReference>
<dbReference type="GO" id="GO:0016887">
    <property type="term" value="F:ATP hydrolysis activity"/>
    <property type="evidence" value="ECO:0007669"/>
    <property type="project" value="RHEA"/>
</dbReference>
<dbReference type="Proteomes" id="UP000181873">
    <property type="component" value="Unassembled WGS sequence"/>
</dbReference>
<dbReference type="EC" id="5.6.2.4" evidence="8"/>
<evidence type="ECO:0000256" key="5">
    <source>
        <dbReference type="ARBA" id="ARBA00022840"/>
    </source>
</evidence>
<dbReference type="GO" id="GO:0005524">
    <property type="term" value="F:ATP binding"/>
    <property type="evidence" value="ECO:0007669"/>
    <property type="project" value="UniProtKB-UniRule"/>
</dbReference>
<dbReference type="Gene3D" id="1.10.486.10">
    <property type="entry name" value="PCRA, domain 4"/>
    <property type="match status" value="1"/>
</dbReference>
<keyword evidence="3 10" id="KW-0378">Hydrolase</keyword>
<keyword evidence="4 10" id="KW-0347">Helicase</keyword>
<dbReference type="EMBL" id="MAOE01000090">
    <property type="protein sequence ID" value="OJD63645.1"/>
    <property type="molecule type" value="Genomic_DNA"/>
</dbReference>
<accession>A0A1J9UHW4</accession>
<dbReference type="InterPro" id="IPR027417">
    <property type="entry name" value="P-loop_NTPase"/>
</dbReference>
<dbReference type="Gene3D" id="3.40.50.300">
    <property type="entry name" value="P-loop containing nucleotide triphosphate hydrolases"/>
    <property type="match status" value="2"/>
</dbReference>
<evidence type="ECO:0000256" key="2">
    <source>
        <dbReference type="ARBA" id="ARBA00022741"/>
    </source>
</evidence>
<dbReference type="InterPro" id="IPR013986">
    <property type="entry name" value="DExx_box_DNA_helicase_dom_sf"/>
</dbReference>
<dbReference type="CDD" id="cd17932">
    <property type="entry name" value="DEXQc_UvrD"/>
    <property type="match status" value="1"/>
</dbReference>
<comment type="caution">
    <text evidence="12">The sequence shown here is derived from an EMBL/GenBank/DDBJ whole genome shotgun (WGS) entry which is preliminary data.</text>
</comment>
<feature type="domain" description="UvrD-like helicase ATP-binding" evidence="11">
    <location>
        <begin position="302"/>
        <end position="619"/>
    </location>
</feature>
<evidence type="ECO:0000256" key="3">
    <source>
        <dbReference type="ARBA" id="ARBA00022801"/>
    </source>
</evidence>
<evidence type="ECO:0000256" key="10">
    <source>
        <dbReference type="PROSITE-ProRule" id="PRU00560"/>
    </source>
</evidence>
<dbReference type="Pfam" id="PF00580">
    <property type="entry name" value="UvrD-helicase"/>
    <property type="match status" value="1"/>
</dbReference>
<comment type="catalytic activity">
    <reaction evidence="9">
        <text>ATP + H2O = ADP + phosphate + H(+)</text>
        <dbReference type="Rhea" id="RHEA:13065"/>
        <dbReference type="ChEBI" id="CHEBI:15377"/>
        <dbReference type="ChEBI" id="CHEBI:15378"/>
        <dbReference type="ChEBI" id="CHEBI:30616"/>
        <dbReference type="ChEBI" id="CHEBI:43474"/>
        <dbReference type="ChEBI" id="CHEBI:456216"/>
        <dbReference type="EC" id="5.6.2.4"/>
    </reaction>
</comment>
<keyword evidence="5 10" id="KW-0067">ATP-binding</keyword>
<dbReference type="GO" id="GO:0000725">
    <property type="term" value="P:recombinational repair"/>
    <property type="evidence" value="ECO:0007669"/>
    <property type="project" value="TreeGrafter"/>
</dbReference>
<evidence type="ECO:0000256" key="1">
    <source>
        <dbReference type="ARBA" id="ARBA00009922"/>
    </source>
</evidence>
<reference evidence="12 13" key="1">
    <citation type="submission" date="2016-06" db="EMBL/GenBank/DDBJ databases">
        <title>First insights into the genetic diversity and population structure of in the Bacillus cereus group bacteria from diverse marine environments.</title>
        <authorList>
            <person name="Liu Y."/>
            <person name="Lai Q."/>
            <person name="Shao Z."/>
        </authorList>
    </citation>
    <scope>NUCLEOTIDE SEQUENCE [LARGE SCALE GENOMIC DNA]</scope>
    <source>
        <strain evidence="12 13">N35-10-2</strain>
    </source>
</reference>
<evidence type="ECO:0000256" key="9">
    <source>
        <dbReference type="ARBA" id="ARBA00048988"/>
    </source>
</evidence>
<keyword evidence="2 10" id="KW-0547">Nucleotide-binding</keyword>
<proteinExistence type="inferred from homology"/>
<dbReference type="Pfam" id="PF13361">
    <property type="entry name" value="UvrD_C"/>
    <property type="match status" value="1"/>
</dbReference>
<dbReference type="GO" id="GO:0043138">
    <property type="term" value="F:3'-5' DNA helicase activity"/>
    <property type="evidence" value="ECO:0007669"/>
    <property type="project" value="UniProtKB-EC"/>
</dbReference>
<dbReference type="PROSITE" id="PS51198">
    <property type="entry name" value="UVRD_HELICASE_ATP_BIND"/>
    <property type="match status" value="1"/>
</dbReference>
<comment type="similarity">
    <text evidence="1">Belongs to the helicase family. UvrD subfamily.</text>
</comment>
<sequence>MFIEGMVEYRPGIDAERYVWEKVKSAFIERESFGFLHFPMFKQNHASKREIDILLVDRDIGATVIEVKGINIKQIQGIQGHIWHFTKDYYASKGEPFNQAEQQLNMLCDDIEKKDSLNRAFSKRAVVALPYITSEQWVERGFNQLLNTPFILFKDDFEQGTWIQKLECMNIYKARMNLQDSQWDALKKHFYIRNLAREKTDEIKSEKQKRFSNLYVFTSEEQFHKEKEEIENLLKEGLKIYIFSTFSISKNWLALQKDFCDEFQLQVFQIKETLLSVDTRIIQDGEVEASFLKNILSPAFPDFNLGQYIAVHTPHTDNLMITAGAGTGKTYVMIDRIFYLLEKVGITLKDIIMVTFTNASTNEMKERLQKKLLSMFKLTGKTKYLYFAEEVKNIQISTIHSFSKSILTQLAHEIGFGRNLKVRSFIKTKSDILEKLANEFFQKHSAKVLVDLNLKFYEVTKMMKSFWDEMEKKGLTRQEIESIDWGTVVKEEHQVLKDLFQYVFKQCEGLLEAQKKKENAIDTGDMVRKLKLFTQGDTLKQLQTDKYLFVDEFQDSDNTQIELVASLQNQLKYHLFVVGDIKQSIYRFRGADYTSFTRLAERVSSSFTPVALNQNYRTTSSLLEKLDKVFSVWGQKCWGPKGKECLLPYTEDDRLRGMKITEPTIGEFLYPNTNKDNVEEETVHQIFESVDIVKQLSDDENKRIALVVRTNKQALEVREWCEKAGIGTVQNLDGTFYKSDAVIHFKMMLDALLYPGEARHVVNFLQSPYFRYAIPTKLLIPLKGDSEKIIKFLQLHMGNDFTQYLDELKRLPVMAVIQKIISEKGLLQHISSYYEVKYGDDPDIDESIKQLEIEIAVKQYEKNLYHLMNIIQKQFDSMSGTLWNIHEWLTLQIRVNRNENEPMIETKLGVVEITTVHRSKGLEYHTVIMPKLNHSFSNKQASFYIQDEKEMGDDKRIVGWKAKDIKNNHFTTLQNYESFEVEREETRLLYVAMTRAKKRLILMMPEKISENTWGNLLGRAFNEVNHER</sequence>
<evidence type="ECO:0000256" key="6">
    <source>
        <dbReference type="ARBA" id="ARBA00023235"/>
    </source>
</evidence>
<name>A0A1J9UHW4_9BACI</name>
<dbReference type="InterPro" id="IPR014017">
    <property type="entry name" value="DNA_helicase_UvrD-like_C"/>
</dbReference>
<dbReference type="GO" id="GO:0005829">
    <property type="term" value="C:cytosol"/>
    <property type="evidence" value="ECO:0007669"/>
    <property type="project" value="TreeGrafter"/>
</dbReference>
<comment type="catalytic activity">
    <reaction evidence="7">
        <text>Couples ATP hydrolysis with the unwinding of duplex DNA by translocating in the 3'-5' direction.</text>
        <dbReference type="EC" id="5.6.2.4"/>
    </reaction>
</comment>
<evidence type="ECO:0000256" key="4">
    <source>
        <dbReference type="ARBA" id="ARBA00022806"/>
    </source>
</evidence>
<evidence type="ECO:0000256" key="7">
    <source>
        <dbReference type="ARBA" id="ARBA00034617"/>
    </source>
</evidence>
<evidence type="ECO:0000259" key="11">
    <source>
        <dbReference type="PROSITE" id="PS51198"/>
    </source>
</evidence>
<dbReference type="PANTHER" id="PTHR11070">
    <property type="entry name" value="UVRD / RECB / PCRA DNA HELICASE FAMILY MEMBER"/>
    <property type="match status" value="1"/>
</dbReference>
<gene>
    <name evidence="12" type="ORF">BAU25_12520</name>
</gene>
<evidence type="ECO:0000313" key="12">
    <source>
        <dbReference type="EMBL" id="OJD63645.1"/>
    </source>
</evidence>
<dbReference type="RefSeq" id="WP_071758280.1">
    <property type="nucleotide sequence ID" value="NZ_CBCSIO010000016.1"/>
</dbReference>
<dbReference type="Gene3D" id="1.10.10.160">
    <property type="match status" value="1"/>
</dbReference>
<dbReference type="GO" id="GO:0003677">
    <property type="term" value="F:DNA binding"/>
    <property type="evidence" value="ECO:0007669"/>
    <property type="project" value="InterPro"/>
</dbReference>
<evidence type="ECO:0000256" key="8">
    <source>
        <dbReference type="ARBA" id="ARBA00034808"/>
    </source>
</evidence>
<keyword evidence="6" id="KW-0413">Isomerase</keyword>
<feature type="binding site" evidence="10">
    <location>
        <begin position="323"/>
        <end position="330"/>
    </location>
    <ligand>
        <name>ATP</name>
        <dbReference type="ChEBI" id="CHEBI:30616"/>
    </ligand>
</feature>
<protein>
    <recommendedName>
        <fullName evidence="8">DNA 3'-5' helicase</fullName>
        <ecNumber evidence="8">5.6.2.4</ecNumber>
    </recommendedName>
</protein>
<dbReference type="InterPro" id="IPR000212">
    <property type="entry name" value="DNA_helicase_UvrD/REP"/>
</dbReference>
<organism evidence="12 13">
    <name type="scientific">Bacillus albus</name>
    <dbReference type="NCBI Taxonomy" id="2026189"/>
    <lineage>
        <taxon>Bacteria</taxon>
        <taxon>Bacillati</taxon>
        <taxon>Bacillota</taxon>
        <taxon>Bacilli</taxon>
        <taxon>Bacillales</taxon>
        <taxon>Bacillaceae</taxon>
        <taxon>Bacillus</taxon>
        <taxon>Bacillus cereus group</taxon>
    </lineage>
</organism>
<evidence type="ECO:0000313" key="13">
    <source>
        <dbReference type="Proteomes" id="UP000181873"/>
    </source>
</evidence>
<dbReference type="AlphaFoldDB" id="A0A1J9UHW4"/>
<dbReference type="PANTHER" id="PTHR11070:SF67">
    <property type="entry name" value="DNA 3'-5' HELICASE"/>
    <property type="match status" value="1"/>
</dbReference>
<dbReference type="SUPFAM" id="SSF52540">
    <property type="entry name" value="P-loop containing nucleoside triphosphate hydrolases"/>
    <property type="match status" value="1"/>
</dbReference>